<keyword evidence="1" id="KW-1133">Transmembrane helix</keyword>
<proteinExistence type="predicted"/>
<organism evidence="2 3">
    <name type="scientific">Luteimonas rhizosphaericola</name>
    <dbReference type="NCBI Taxonomy" id="3042024"/>
    <lineage>
        <taxon>Bacteria</taxon>
        <taxon>Pseudomonadati</taxon>
        <taxon>Pseudomonadota</taxon>
        <taxon>Gammaproteobacteria</taxon>
        <taxon>Lysobacterales</taxon>
        <taxon>Lysobacteraceae</taxon>
        <taxon>Luteimonas</taxon>
    </lineage>
</organism>
<name>A0ABT6JE10_9GAMM</name>
<feature type="transmembrane region" description="Helical" evidence="1">
    <location>
        <begin position="83"/>
        <end position="101"/>
    </location>
</feature>
<dbReference type="Proteomes" id="UP001156831">
    <property type="component" value="Unassembled WGS sequence"/>
</dbReference>
<protein>
    <recommendedName>
        <fullName evidence="4">SPW repeat-containing protein</fullName>
    </recommendedName>
</protein>
<dbReference type="RefSeq" id="WP_280598807.1">
    <property type="nucleotide sequence ID" value="NZ_JARXRN010000002.1"/>
</dbReference>
<dbReference type="EMBL" id="JARXRN010000002">
    <property type="protein sequence ID" value="MDH5828918.1"/>
    <property type="molecule type" value="Genomic_DNA"/>
</dbReference>
<gene>
    <name evidence="2" type="ORF">QFW80_00065</name>
</gene>
<feature type="transmembrane region" description="Helical" evidence="1">
    <location>
        <begin position="30"/>
        <end position="51"/>
    </location>
</feature>
<reference evidence="2 3" key="1">
    <citation type="submission" date="2023-04" db="EMBL/GenBank/DDBJ databases">
        <title>Luteimonas sp. M1R5S18.</title>
        <authorList>
            <person name="Sun J.-Q."/>
        </authorList>
    </citation>
    <scope>NUCLEOTIDE SEQUENCE [LARGE SCALE GENOMIC DNA]</scope>
    <source>
        <strain evidence="2 3">M1R5S18</strain>
    </source>
</reference>
<evidence type="ECO:0000313" key="3">
    <source>
        <dbReference type="Proteomes" id="UP001156831"/>
    </source>
</evidence>
<evidence type="ECO:0000313" key="2">
    <source>
        <dbReference type="EMBL" id="MDH5828918.1"/>
    </source>
</evidence>
<accession>A0ABT6JE10</accession>
<feature type="transmembrane region" description="Helical" evidence="1">
    <location>
        <begin position="58"/>
        <end position="77"/>
    </location>
</feature>
<evidence type="ECO:0008006" key="4">
    <source>
        <dbReference type="Google" id="ProtNLM"/>
    </source>
</evidence>
<keyword evidence="1" id="KW-0812">Transmembrane</keyword>
<evidence type="ECO:0000256" key="1">
    <source>
        <dbReference type="SAM" id="Phobius"/>
    </source>
</evidence>
<keyword evidence="1" id="KW-0472">Membrane</keyword>
<keyword evidence="3" id="KW-1185">Reference proteome</keyword>
<sequence length="118" mass="12481">MVRVLGGLILSAVIVGTASGVIFFEVIGLIITLPLAIAVAVVLGAPTYFLLRKLGWLAWWQVTLSGALLVVPFALYAYPYWNFVAGIIGSGAVAGLLFWFFGIGPNNSFKPTPLRGAA</sequence>
<comment type="caution">
    <text evidence="2">The sequence shown here is derived from an EMBL/GenBank/DDBJ whole genome shotgun (WGS) entry which is preliminary data.</text>
</comment>